<comment type="caution">
    <text evidence="2">The sequence shown here is derived from an EMBL/GenBank/DDBJ whole genome shotgun (WGS) entry which is preliminary data.</text>
</comment>
<proteinExistence type="predicted"/>
<dbReference type="EMBL" id="JAUIZM010000006">
    <property type="protein sequence ID" value="KAK1379822.1"/>
    <property type="molecule type" value="Genomic_DNA"/>
</dbReference>
<accession>A0AAD8I648</accession>
<dbReference type="Proteomes" id="UP001237642">
    <property type="component" value="Unassembled WGS sequence"/>
</dbReference>
<keyword evidence="3" id="KW-1185">Reference proteome</keyword>
<organism evidence="2 3">
    <name type="scientific">Heracleum sosnowskyi</name>
    <dbReference type="NCBI Taxonomy" id="360622"/>
    <lineage>
        <taxon>Eukaryota</taxon>
        <taxon>Viridiplantae</taxon>
        <taxon>Streptophyta</taxon>
        <taxon>Embryophyta</taxon>
        <taxon>Tracheophyta</taxon>
        <taxon>Spermatophyta</taxon>
        <taxon>Magnoliopsida</taxon>
        <taxon>eudicotyledons</taxon>
        <taxon>Gunneridae</taxon>
        <taxon>Pentapetalae</taxon>
        <taxon>asterids</taxon>
        <taxon>campanulids</taxon>
        <taxon>Apiales</taxon>
        <taxon>Apiaceae</taxon>
        <taxon>Apioideae</taxon>
        <taxon>apioid superclade</taxon>
        <taxon>Tordylieae</taxon>
        <taxon>Tordyliinae</taxon>
        <taxon>Heracleum</taxon>
    </lineage>
</organism>
<sequence length="149" mass="16713">MDQKWWNIVEQINVLDIEENLKNLILPKRQSYPVLLVNSKLVAGAAVLTAPSLALRYPNNKPPLRYKILFREQPVPVMPQQPEPLKRTPSPLNHVPPSPHCATPVYTRKPPVSPEAPEHPVYPGNELATTACLQGFDCICLPLWTPSGR</sequence>
<evidence type="ECO:0000256" key="1">
    <source>
        <dbReference type="SAM" id="MobiDB-lite"/>
    </source>
</evidence>
<dbReference type="AlphaFoldDB" id="A0AAD8I648"/>
<gene>
    <name evidence="2" type="ORF">POM88_026566</name>
</gene>
<evidence type="ECO:0000313" key="3">
    <source>
        <dbReference type="Proteomes" id="UP001237642"/>
    </source>
</evidence>
<feature type="region of interest" description="Disordered" evidence="1">
    <location>
        <begin position="78"/>
        <end position="100"/>
    </location>
</feature>
<name>A0AAD8I648_9APIA</name>
<reference evidence="2" key="2">
    <citation type="submission" date="2023-05" db="EMBL/GenBank/DDBJ databases">
        <authorList>
            <person name="Schelkunov M.I."/>
        </authorList>
    </citation>
    <scope>NUCLEOTIDE SEQUENCE</scope>
    <source>
        <strain evidence="2">Hsosn_3</strain>
        <tissue evidence="2">Leaf</tissue>
    </source>
</reference>
<protein>
    <submittedName>
        <fullName evidence="2">Uncharacterized protein</fullName>
    </submittedName>
</protein>
<evidence type="ECO:0000313" key="2">
    <source>
        <dbReference type="EMBL" id="KAK1379822.1"/>
    </source>
</evidence>
<reference evidence="2" key="1">
    <citation type="submission" date="2023-02" db="EMBL/GenBank/DDBJ databases">
        <title>Genome of toxic invasive species Heracleum sosnowskyi carries increased number of genes despite the absence of recent whole-genome duplications.</title>
        <authorList>
            <person name="Schelkunov M."/>
            <person name="Shtratnikova V."/>
            <person name="Makarenko M."/>
            <person name="Klepikova A."/>
            <person name="Omelchenko D."/>
            <person name="Novikova G."/>
            <person name="Obukhova E."/>
            <person name="Bogdanov V."/>
            <person name="Penin A."/>
            <person name="Logacheva M."/>
        </authorList>
    </citation>
    <scope>NUCLEOTIDE SEQUENCE</scope>
    <source>
        <strain evidence="2">Hsosn_3</strain>
        <tissue evidence="2">Leaf</tissue>
    </source>
</reference>